<protein>
    <submittedName>
        <fullName evidence="5">Trypsin-like peptidase domain-containing protein</fullName>
    </submittedName>
</protein>
<keyword evidence="3" id="KW-0378">Hydrolase</keyword>
<dbReference type="CDD" id="cd10839">
    <property type="entry name" value="cpPDZ1_DegP-like"/>
    <property type="match status" value="1"/>
</dbReference>
<keyword evidence="2" id="KW-0645">Protease</keyword>
<dbReference type="GO" id="GO:0006508">
    <property type="term" value="P:proteolysis"/>
    <property type="evidence" value="ECO:0007669"/>
    <property type="project" value="UniProtKB-KW"/>
</dbReference>
<dbReference type="InterPro" id="IPR036034">
    <property type="entry name" value="PDZ_sf"/>
</dbReference>
<dbReference type="Pfam" id="PF13365">
    <property type="entry name" value="Trypsin_2"/>
    <property type="match status" value="1"/>
</dbReference>
<organism evidence="5 6">
    <name type="scientific">Candidatus Thiodiazotropha taylori</name>
    <dbReference type="NCBI Taxonomy" id="2792791"/>
    <lineage>
        <taxon>Bacteria</taxon>
        <taxon>Pseudomonadati</taxon>
        <taxon>Pseudomonadota</taxon>
        <taxon>Gammaproteobacteria</taxon>
        <taxon>Chromatiales</taxon>
        <taxon>Sedimenticolaceae</taxon>
        <taxon>Candidatus Thiodiazotropha</taxon>
    </lineage>
</organism>
<comment type="caution">
    <text evidence="5">The sequence shown here is derived from an EMBL/GenBank/DDBJ whole genome shotgun (WGS) entry which is preliminary data.</text>
</comment>
<comment type="similarity">
    <text evidence="1">Belongs to the peptidase S1C family.</text>
</comment>
<gene>
    <name evidence="5" type="ORF">JAY77_18085</name>
</gene>
<dbReference type="InterPro" id="IPR001940">
    <property type="entry name" value="Peptidase_S1C"/>
</dbReference>
<accession>A0A9E4NMA8</accession>
<dbReference type="AlphaFoldDB" id="A0A9E4NMA8"/>
<evidence type="ECO:0000256" key="4">
    <source>
        <dbReference type="ARBA" id="ARBA00022825"/>
    </source>
</evidence>
<keyword evidence="4" id="KW-0720">Serine protease</keyword>
<dbReference type="FunFam" id="2.40.10.10:FF:000001">
    <property type="entry name" value="Periplasmic serine protease DegS"/>
    <property type="match status" value="1"/>
</dbReference>
<dbReference type="PANTHER" id="PTHR43343:SF3">
    <property type="entry name" value="PROTEASE DO-LIKE 8, CHLOROPLASTIC"/>
    <property type="match status" value="1"/>
</dbReference>
<dbReference type="InterPro" id="IPR009003">
    <property type="entry name" value="Peptidase_S1_PA"/>
</dbReference>
<proteinExistence type="inferred from homology"/>
<dbReference type="SUPFAM" id="SSF50494">
    <property type="entry name" value="Trypsin-like serine proteases"/>
    <property type="match status" value="1"/>
</dbReference>
<evidence type="ECO:0000256" key="3">
    <source>
        <dbReference type="ARBA" id="ARBA00022801"/>
    </source>
</evidence>
<evidence type="ECO:0000256" key="1">
    <source>
        <dbReference type="ARBA" id="ARBA00010541"/>
    </source>
</evidence>
<dbReference type="PROSITE" id="PS50106">
    <property type="entry name" value="PDZ"/>
    <property type="match status" value="1"/>
</dbReference>
<evidence type="ECO:0000313" key="5">
    <source>
        <dbReference type="EMBL" id="MCG7980043.1"/>
    </source>
</evidence>
<reference evidence="5" key="1">
    <citation type="journal article" date="2021" name="Proc. Natl. Acad. Sci. U.S.A.">
        <title>Global biogeography of chemosynthetic symbionts reveals both localized and globally distributed symbiont groups. .</title>
        <authorList>
            <person name="Osvatic J.T."/>
            <person name="Wilkins L.G.E."/>
            <person name="Leibrecht L."/>
            <person name="Leray M."/>
            <person name="Zauner S."/>
            <person name="Polzin J."/>
            <person name="Camacho Y."/>
            <person name="Gros O."/>
            <person name="van Gils J.A."/>
            <person name="Eisen J.A."/>
            <person name="Petersen J.M."/>
            <person name="Yuen B."/>
        </authorList>
    </citation>
    <scope>NUCLEOTIDE SEQUENCE</scope>
    <source>
        <strain evidence="5">MAGclacostrist055</strain>
    </source>
</reference>
<dbReference type="GO" id="GO:0004252">
    <property type="term" value="F:serine-type endopeptidase activity"/>
    <property type="evidence" value="ECO:0007669"/>
    <property type="project" value="InterPro"/>
</dbReference>
<dbReference type="Proteomes" id="UP000886674">
    <property type="component" value="Unassembled WGS sequence"/>
</dbReference>
<dbReference type="PRINTS" id="PR00834">
    <property type="entry name" value="PROTEASES2C"/>
</dbReference>
<dbReference type="InterPro" id="IPR051201">
    <property type="entry name" value="Chloro_Bact_Ser_Proteases"/>
</dbReference>
<dbReference type="Gene3D" id="2.40.10.120">
    <property type="match status" value="1"/>
</dbReference>
<dbReference type="PANTHER" id="PTHR43343">
    <property type="entry name" value="PEPTIDASE S12"/>
    <property type="match status" value="1"/>
</dbReference>
<dbReference type="SUPFAM" id="SSF50156">
    <property type="entry name" value="PDZ domain-like"/>
    <property type="match status" value="1"/>
</dbReference>
<name>A0A9E4NMA8_9GAMM</name>
<evidence type="ECO:0000313" key="6">
    <source>
        <dbReference type="Proteomes" id="UP000886674"/>
    </source>
</evidence>
<dbReference type="EMBL" id="JAEPCR010000096">
    <property type="protein sequence ID" value="MCG7980043.1"/>
    <property type="molecule type" value="Genomic_DNA"/>
</dbReference>
<dbReference type="SMART" id="SM00228">
    <property type="entry name" value="PDZ"/>
    <property type="match status" value="1"/>
</dbReference>
<evidence type="ECO:0000256" key="2">
    <source>
        <dbReference type="ARBA" id="ARBA00022670"/>
    </source>
</evidence>
<dbReference type="InterPro" id="IPR001478">
    <property type="entry name" value="PDZ"/>
</dbReference>
<dbReference type="Pfam" id="PF13180">
    <property type="entry name" value="PDZ_2"/>
    <property type="match status" value="1"/>
</dbReference>
<sequence>MPGIAAQAGRWPQTPRNTRLIHSNSMRIQKLLSLLLTALTAGLAGAFVTLYLLPEQVEKTAAMKQPEISVPAIETPRQRGPFSYAEAVTRAAPSVVNIFTAKITTESQSLRFRDPLLQHLFGNMLPEKTRQRLDTSLGSGVIVSEDGYLLTNHHVIEGADEIKVVLANGKSVSVSIVGSDAESDVAVLKIDTDTPLQAIQINHTDSQQVGDVVLAIGNPFGVGQTVTMGIISATGRSHLGINTFENFIQTDAAINPGNSGGALVNARGELIGINTAIFSKTGGSHGIGFAIPFDLAEGIMQQLITTGHVVRGWLGIQGQDVSEKLAEAFSLHNAEGILVTGVMEEGPASKAGLRPGDVITRINDTEIDNSQQLVQLIASQPPGTHLTIGGWRGNEQIELETVSGERPKLK</sequence>
<dbReference type="Gene3D" id="2.30.42.10">
    <property type="match status" value="1"/>
</dbReference>